<dbReference type="EMBL" id="CWKI01000002">
    <property type="protein sequence ID" value="CTR05513.1"/>
    <property type="molecule type" value="Genomic_DNA"/>
</dbReference>
<keyword evidence="3" id="KW-1185">Reference proteome</keyword>
<organism evidence="2 3">
    <name type="scientific">Rhodotorula toruloides</name>
    <name type="common">Yeast</name>
    <name type="synonym">Rhodosporidium toruloides</name>
    <dbReference type="NCBI Taxonomy" id="5286"/>
    <lineage>
        <taxon>Eukaryota</taxon>
        <taxon>Fungi</taxon>
        <taxon>Dikarya</taxon>
        <taxon>Basidiomycota</taxon>
        <taxon>Pucciniomycotina</taxon>
        <taxon>Microbotryomycetes</taxon>
        <taxon>Sporidiobolales</taxon>
        <taxon>Sporidiobolaceae</taxon>
        <taxon>Rhodotorula</taxon>
    </lineage>
</organism>
<feature type="compositionally biased region" description="Low complexity" evidence="1">
    <location>
        <begin position="54"/>
        <end position="70"/>
    </location>
</feature>
<feature type="region of interest" description="Disordered" evidence="1">
    <location>
        <begin position="1"/>
        <end position="124"/>
    </location>
</feature>
<feature type="non-terminal residue" evidence="2">
    <location>
        <position position="1"/>
    </location>
</feature>
<proteinExistence type="predicted"/>
<name>A0A0K3C9E4_RHOTO</name>
<evidence type="ECO:0000256" key="1">
    <source>
        <dbReference type="SAM" id="MobiDB-lite"/>
    </source>
</evidence>
<feature type="compositionally biased region" description="Low complexity" evidence="1">
    <location>
        <begin position="138"/>
        <end position="153"/>
    </location>
</feature>
<evidence type="ECO:0000313" key="3">
    <source>
        <dbReference type="Proteomes" id="UP000199069"/>
    </source>
</evidence>
<feature type="region of interest" description="Disordered" evidence="1">
    <location>
        <begin position="138"/>
        <end position="178"/>
    </location>
</feature>
<feature type="compositionally biased region" description="Pro residues" evidence="1">
    <location>
        <begin position="154"/>
        <end position="169"/>
    </location>
</feature>
<feature type="region of interest" description="Disordered" evidence="1">
    <location>
        <begin position="241"/>
        <end position="264"/>
    </location>
</feature>
<gene>
    <name evidence="2" type="primary">FGENESH: predicted gene_2.543</name>
    <name evidence="2" type="ORF">BN2166_0013740</name>
</gene>
<protein>
    <submittedName>
        <fullName evidence="2">FGENESH: predicted gene_2.543 protein</fullName>
    </submittedName>
</protein>
<evidence type="ECO:0000313" key="2">
    <source>
        <dbReference type="EMBL" id="CTR05513.1"/>
    </source>
</evidence>
<accession>A0A0K3C9E4</accession>
<sequence length="264" mass="28020">YRAGRPRATMHSTSTPSTSRRTPLAPLPVDRYHPAPSPSPKKPRLVPLSHRDMSLLPSPFLPSTTPRSTSGPLTTLYERSPLSFSPSRTRPQDGDATTPLEASPRGMMAAEDAQRRADDEMPASSPRRLIDAFVQASRTASTTLSAPTPTAAPRTPPRAPQTPPPPSPSIPAFSPDLSASYTLSHPPVSAAISSAGLHFADSSATSFAAIAVSAAAHSPSFGAEAGLTGFAPLFNERMRGAKRESLDGGEEEHKRKRRKSDEAE</sequence>
<reference evidence="2 3" key="1">
    <citation type="submission" date="2015-07" db="EMBL/GenBank/DDBJ databases">
        <authorList>
            <person name="Cajimat M.N.B."/>
            <person name="Milazzo M.L."/>
            <person name="Fulhorst C.F."/>
        </authorList>
    </citation>
    <scope>NUCLEOTIDE SEQUENCE [LARGE SCALE GENOMIC DNA]</scope>
    <source>
        <strain evidence="2">Single colony</strain>
    </source>
</reference>
<dbReference type="OMA" id="FAFAESG"/>
<dbReference type="AlphaFoldDB" id="A0A0K3C9E4"/>
<feature type="compositionally biased region" description="Low complexity" evidence="1">
    <location>
        <begin position="12"/>
        <end position="23"/>
    </location>
</feature>
<dbReference type="Proteomes" id="UP000199069">
    <property type="component" value="Unassembled WGS sequence"/>
</dbReference>